<dbReference type="Proteomes" id="UP000006702">
    <property type="component" value="Unassembled WGS sequence"/>
</dbReference>
<dbReference type="AlphaFoldDB" id="A1DA91"/>
<dbReference type="OrthoDB" id="4525513at2759"/>
<dbReference type="HOGENOM" id="CLU_871823_0_0_1"/>
<dbReference type="KEGG" id="nfi:NFIA_094010"/>
<keyword evidence="2" id="KW-1185">Reference proteome</keyword>
<name>A1DA91_NEOFI</name>
<dbReference type="VEuPathDB" id="FungiDB:NFIA_094010"/>
<dbReference type="EMBL" id="DS027694">
    <property type="protein sequence ID" value="EAW19781.1"/>
    <property type="molecule type" value="Genomic_DNA"/>
</dbReference>
<dbReference type="eggNOG" id="ENOG502T0EX">
    <property type="taxonomic scope" value="Eukaryota"/>
</dbReference>
<protein>
    <submittedName>
        <fullName evidence="1">Uncharacterized protein</fullName>
    </submittedName>
</protein>
<gene>
    <name evidence="1" type="ORF">NFIA_094010</name>
</gene>
<reference evidence="2" key="1">
    <citation type="journal article" date="2008" name="PLoS Genet.">
        <title>Genomic islands in the pathogenic filamentous fungus Aspergillus fumigatus.</title>
        <authorList>
            <person name="Fedorova N.D."/>
            <person name="Khaldi N."/>
            <person name="Joardar V.S."/>
            <person name="Maiti R."/>
            <person name="Amedeo P."/>
            <person name="Anderson M.J."/>
            <person name="Crabtree J."/>
            <person name="Silva J.C."/>
            <person name="Badger J.H."/>
            <person name="Albarraq A."/>
            <person name="Angiuoli S."/>
            <person name="Bussey H."/>
            <person name="Bowyer P."/>
            <person name="Cotty P.J."/>
            <person name="Dyer P.S."/>
            <person name="Egan A."/>
            <person name="Galens K."/>
            <person name="Fraser-Liggett C.M."/>
            <person name="Haas B.J."/>
            <person name="Inman J.M."/>
            <person name="Kent R."/>
            <person name="Lemieux S."/>
            <person name="Malavazi I."/>
            <person name="Orvis J."/>
            <person name="Roemer T."/>
            <person name="Ronning C.M."/>
            <person name="Sundaram J.P."/>
            <person name="Sutton G."/>
            <person name="Turner G."/>
            <person name="Venter J.C."/>
            <person name="White O.R."/>
            <person name="Whitty B.R."/>
            <person name="Youngman P."/>
            <person name="Wolfe K.H."/>
            <person name="Goldman G.H."/>
            <person name="Wortman J.R."/>
            <person name="Jiang B."/>
            <person name="Denning D.W."/>
            <person name="Nierman W.C."/>
        </authorList>
    </citation>
    <scope>NUCLEOTIDE SEQUENCE [LARGE SCALE GENOMIC DNA]</scope>
    <source>
        <strain evidence="2">ATCC 1020 / DSM 3700 / CBS 544.65 / FGSC A1164 / JCM 1740 / NRRL 181 / WB 181</strain>
    </source>
</reference>
<evidence type="ECO:0000313" key="1">
    <source>
        <dbReference type="EMBL" id="EAW19781.1"/>
    </source>
</evidence>
<dbReference type="GeneID" id="4588609"/>
<proteinExistence type="predicted"/>
<evidence type="ECO:0000313" key="2">
    <source>
        <dbReference type="Proteomes" id="UP000006702"/>
    </source>
</evidence>
<organism evidence="1 2">
    <name type="scientific">Neosartorya fischeri (strain ATCC 1020 / DSM 3700 / CBS 544.65 / FGSC A1164 / JCM 1740 / NRRL 181 / WB 181)</name>
    <name type="common">Aspergillus fischerianus</name>
    <dbReference type="NCBI Taxonomy" id="331117"/>
    <lineage>
        <taxon>Eukaryota</taxon>
        <taxon>Fungi</taxon>
        <taxon>Dikarya</taxon>
        <taxon>Ascomycota</taxon>
        <taxon>Pezizomycotina</taxon>
        <taxon>Eurotiomycetes</taxon>
        <taxon>Eurotiomycetidae</taxon>
        <taxon>Eurotiales</taxon>
        <taxon>Aspergillaceae</taxon>
        <taxon>Aspergillus</taxon>
        <taxon>Aspergillus subgen. Fumigati</taxon>
    </lineage>
</organism>
<accession>A1DA91</accession>
<dbReference type="RefSeq" id="XP_001261678.1">
    <property type="nucleotide sequence ID" value="XM_001261677.1"/>
</dbReference>
<sequence length="319" mass="37579">MEGITADVILKTNSELAQDRTDAKNAAIRRPGAKVNVMSDEEWKRRVKVAEENRKKREEAEKDEKLRQYYKKQREEDLQRQLKQYVTSLARNSKRDQKHQELYRQILREALDLEELGEDELQVWEHASKTMSYFMAKLDIAHDWWTHPKEQMAGLEERFKHAVLPTSRKDADYWYDFPNFSDRLTMALKEHQQLVTKFGNVTYKISNPPANEWVIYSLGAVPHLVDDNKPKNIEEWKKLMKDALDNKKHPKAPTMDSELAEVLNNHIKDWEEAKAVRDLAEHPEIDAWFPLVNFRGFLIKELQGDDEIKLLIEDIALAD</sequence>